<keyword evidence="6" id="KW-0449">Lipoprotein</keyword>
<keyword evidence="3" id="KW-0472">Membrane</keyword>
<comment type="subcellular location">
    <subcellularLocation>
        <location evidence="1">Cell outer membrane</location>
        <topology evidence="1">Lipid-anchor</topology>
    </subcellularLocation>
</comment>
<proteinExistence type="predicted"/>
<dbReference type="PROSITE" id="PS51257">
    <property type="entry name" value="PROKAR_LIPOPROTEIN"/>
    <property type="match status" value="1"/>
</dbReference>
<keyword evidence="2" id="KW-0732">Signal</keyword>
<evidence type="ECO:0000313" key="8">
    <source>
        <dbReference type="EMBL" id="GAA4032423.1"/>
    </source>
</evidence>
<evidence type="ECO:0000256" key="4">
    <source>
        <dbReference type="ARBA" id="ARBA00023139"/>
    </source>
</evidence>
<dbReference type="InterPro" id="IPR032831">
    <property type="entry name" value="LptM_cons"/>
</dbReference>
<feature type="compositionally biased region" description="Low complexity" evidence="7">
    <location>
        <begin position="58"/>
        <end position="74"/>
    </location>
</feature>
<dbReference type="Proteomes" id="UP001501353">
    <property type="component" value="Unassembled WGS sequence"/>
</dbReference>
<accession>A0ABP7TWQ1</accession>
<reference evidence="9" key="1">
    <citation type="journal article" date="2019" name="Int. J. Syst. Evol. Microbiol.">
        <title>The Global Catalogue of Microorganisms (GCM) 10K type strain sequencing project: providing services to taxonomists for standard genome sequencing and annotation.</title>
        <authorList>
            <consortium name="The Broad Institute Genomics Platform"/>
            <consortium name="The Broad Institute Genome Sequencing Center for Infectious Disease"/>
            <person name="Wu L."/>
            <person name="Ma J."/>
        </authorList>
    </citation>
    <scope>NUCLEOTIDE SEQUENCE [LARGE SCALE GENOMIC DNA]</scope>
    <source>
        <strain evidence="9">JCM 16673</strain>
    </source>
</reference>
<keyword evidence="5" id="KW-0998">Cell outer membrane</keyword>
<keyword evidence="9" id="KW-1185">Reference proteome</keyword>
<evidence type="ECO:0000256" key="1">
    <source>
        <dbReference type="ARBA" id="ARBA00004459"/>
    </source>
</evidence>
<sequence length="74" mass="7314">MKHTLPLSSLPVLLNILLAGVFLGGCGQRGPLTLPVRPPAPISATAAPASAPVPVPATAPTVKSTVPTADTAPK</sequence>
<feature type="region of interest" description="Disordered" evidence="7">
    <location>
        <begin position="38"/>
        <end position="74"/>
    </location>
</feature>
<name>A0ABP7TWQ1_9BURK</name>
<evidence type="ECO:0000256" key="5">
    <source>
        <dbReference type="ARBA" id="ARBA00023237"/>
    </source>
</evidence>
<evidence type="ECO:0000313" key="9">
    <source>
        <dbReference type="Proteomes" id="UP001501353"/>
    </source>
</evidence>
<evidence type="ECO:0000256" key="3">
    <source>
        <dbReference type="ARBA" id="ARBA00023136"/>
    </source>
</evidence>
<dbReference type="EMBL" id="BAAAZE010000014">
    <property type="protein sequence ID" value="GAA4032423.1"/>
    <property type="molecule type" value="Genomic_DNA"/>
</dbReference>
<protein>
    <recommendedName>
        <fullName evidence="10">Lipoprotein</fullName>
    </recommendedName>
</protein>
<organism evidence="8 9">
    <name type="scientific">Actimicrobium antarcticum</name>
    <dbReference type="NCBI Taxonomy" id="1051899"/>
    <lineage>
        <taxon>Bacteria</taxon>
        <taxon>Pseudomonadati</taxon>
        <taxon>Pseudomonadota</taxon>
        <taxon>Betaproteobacteria</taxon>
        <taxon>Burkholderiales</taxon>
        <taxon>Oxalobacteraceae</taxon>
        <taxon>Actimicrobium</taxon>
    </lineage>
</organism>
<keyword evidence="4" id="KW-0564">Palmitate</keyword>
<evidence type="ECO:0000256" key="7">
    <source>
        <dbReference type="SAM" id="MobiDB-lite"/>
    </source>
</evidence>
<comment type="caution">
    <text evidence="8">The sequence shown here is derived from an EMBL/GenBank/DDBJ whole genome shotgun (WGS) entry which is preliminary data.</text>
</comment>
<evidence type="ECO:0008006" key="10">
    <source>
        <dbReference type="Google" id="ProtNLM"/>
    </source>
</evidence>
<evidence type="ECO:0000256" key="2">
    <source>
        <dbReference type="ARBA" id="ARBA00022729"/>
    </source>
</evidence>
<dbReference type="RefSeq" id="WP_344765197.1">
    <property type="nucleotide sequence ID" value="NZ_BAAAZE010000014.1"/>
</dbReference>
<gene>
    <name evidence="8" type="ORF">GCM10022212_34140</name>
</gene>
<evidence type="ECO:0000256" key="6">
    <source>
        <dbReference type="ARBA" id="ARBA00023288"/>
    </source>
</evidence>
<dbReference type="Pfam" id="PF13627">
    <property type="entry name" value="LptM_cons"/>
    <property type="match status" value="1"/>
</dbReference>